<keyword evidence="2" id="KW-1185">Reference proteome</keyword>
<protein>
    <submittedName>
        <fullName evidence="1">Uncharacterized protein</fullName>
    </submittedName>
</protein>
<gene>
    <name evidence="1" type="ORF">LCI18_004013</name>
</gene>
<evidence type="ECO:0000313" key="1">
    <source>
        <dbReference type="EMBL" id="UPK93078.1"/>
    </source>
</evidence>
<name>A0ACD3YYY8_FUSSC</name>
<organism evidence="1 2">
    <name type="scientific">Fusarium solani subsp. cucurbitae</name>
    <name type="common">Neocosmosporum cucurbitae</name>
    <dbReference type="NCBI Taxonomy" id="2747967"/>
    <lineage>
        <taxon>Eukaryota</taxon>
        <taxon>Fungi</taxon>
        <taxon>Dikarya</taxon>
        <taxon>Ascomycota</taxon>
        <taxon>Pezizomycotina</taxon>
        <taxon>Sordariomycetes</taxon>
        <taxon>Hypocreomycetidae</taxon>
        <taxon>Hypocreales</taxon>
        <taxon>Nectriaceae</taxon>
        <taxon>Fusarium</taxon>
        <taxon>Fusarium solani species complex</taxon>
    </lineage>
</organism>
<reference evidence="1" key="1">
    <citation type="submission" date="2021-11" db="EMBL/GenBank/DDBJ databases">
        <title>Fusarium solani-melongenae Genome sequencing and assembly.</title>
        <authorList>
            <person name="Xie S."/>
            <person name="Huang L."/>
            <person name="Zhang X."/>
        </authorList>
    </citation>
    <scope>NUCLEOTIDE SEQUENCE</scope>
    <source>
        <strain evidence="1">CRI 24-3</strain>
    </source>
</reference>
<evidence type="ECO:0000313" key="2">
    <source>
        <dbReference type="Proteomes" id="UP000830768"/>
    </source>
</evidence>
<sequence>MRSHIVCSLIAVASLLGDAAAGPCRSSTSEVTSSIVADTTSSLTPDITLSSVTDDASSSTTSDYVSTSTDITLSTSTDDASTSWTSTTETTISLTSTTEAISSVESSSSTTEVSTTTSEASTTTSESSITTTEAATSTSDAPSVGPTFALQVVNSARESVNGKMPRYRRGTTGYGIYLTLGASSESLYVAGDFHIETSTNRLMVGDVYASIGTSSAGLLVAQTAASVAATNYRFLSCTPPVQLGQKLECVVEGTSRTQFYVSSSEQTNTPIYLAAPGSPPGISYTTFDLIVVSA</sequence>
<proteinExistence type="predicted"/>
<dbReference type="EMBL" id="CP090033">
    <property type="protein sequence ID" value="UPK93078.1"/>
    <property type="molecule type" value="Genomic_DNA"/>
</dbReference>
<dbReference type="Proteomes" id="UP000830768">
    <property type="component" value="Chromosome 4"/>
</dbReference>
<accession>A0ACD3YYY8</accession>